<dbReference type="AlphaFoldDB" id="X1E7V9"/>
<dbReference type="EMBL" id="BARU01003969">
    <property type="protein sequence ID" value="GAH29366.1"/>
    <property type="molecule type" value="Genomic_DNA"/>
</dbReference>
<comment type="caution">
    <text evidence="2">The sequence shown here is derived from an EMBL/GenBank/DDBJ whole genome shotgun (WGS) entry which is preliminary data.</text>
</comment>
<feature type="non-terminal residue" evidence="2">
    <location>
        <position position="193"/>
    </location>
</feature>
<accession>X1E7V9</accession>
<organism evidence="2">
    <name type="scientific">marine sediment metagenome</name>
    <dbReference type="NCBI Taxonomy" id="412755"/>
    <lineage>
        <taxon>unclassified sequences</taxon>
        <taxon>metagenomes</taxon>
        <taxon>ecological metagenomes</taxon>
    </lineage>
</organism>
<feature type="coiled-coil region" evidence="1">
    <location>
        <begin position="158"/>
        <end position="185"/>
    </location>
</feature>
<keyword evidence="1" id="KW-0175">Coiled coil</keyword>
<protein>
    <submittedName>
        <fullName evidence="2">Uncharacterized protein</fullName>
    </submittedName>
</protein>
<gene>
    <name evidence="2" type="ORF">S03H2_08236</name>
</gene>
<sequence>MDYLERNYQLIKERMIQQMENSIILGRKLIDMVLDTGFLNFIINPIVKSFYDHWAKNDAKSGTLKQIQITLDSGKQLVLNGKTEQSFNNLIEENFPKYFKNDQKNHAAKNTFDEIENLWDSYKVKKINLDSTLEELINHFFEANNFRMATILIDKLNSRKLKQQISKIRDELEDKYNALKKKEVEDYINKGID</sequence>
<reference evidence="2" key="1">
    <citation type="journal article" date="2014" name="Front. Microbiol.">
        <title>High frequency of phylogenetically diverse reductive dehalogenase-homologous genes in deep subseafloor sedimentary metagenomes.</title>
        <authorList>
            <person name="Kawai M."/>
            <person name="Futagami T."/>
            <person name="Toyoda A."/>
            <person name="Takaki Y."/>
            <person name="Nishi S."/>
            <person name="Hori S."/>
            <person name="Arai W."/>
            <person name="Tsubouchi T."/>
            <person name="Morono Y."/>
            <person name="Uchiyama I."/>
            <person name="Ito T."/>
            <person name="Fujiyama A."/>
            <person name="Inagaki F."/>
            <person name="Takami H."/>
        </authorList>
    </citation>
    <scope>NUCLEOTIDE SEQUENCE</scope>
    <source>
        <strain evidence="2">Expedition CK06-06</strain>
    </source>
</reference>
<name>X1E7V9_9ZZZZ</name>
<evidence type="ECO:0000256" key="1">
    <source>
        <dbReference type="SAM" id="Coils"/>
    </source>
</evidence>
<proteinExistence type="predicted"/>
<evidence type="ECO:0000313" key="2">
    <source>
        <dbReference type="EMBL" id="GAH29366.1"/>
    </source>
</evidence>